<dbReference type="Pfam" id="PF11726">
    <property type="entry name" value="YagK_YfjJ_C"/>
    <property type="match status" value="1"/>
</dbReference>
<keyword evidence="3" id="KW-1185">Reference proteome</keyword>
<organism evidence="2 3">
    <name type="scientific">Serratia proteamaculans</name>
    <dbReference type="NCBI Taxonomy" id="28151"/>
    <lineage>
        <taxon>Bacteria</taxon>
        <taxon>Pseudomonadati</taxon>
        <taxon>Pseudomonadota</taxon>
        <taxon>Gammaproteobacteria</taxon>
        <taxon>Enterobacterales</taxon>
        <taxon>Yersiniaceae</taxon>
        <taxon>Serratia</taxon>
    </lineage>
</organism>
<sequence>MTSITAPTWMGHVLLSCQLHDDGIADAVVVNRDYINVEALITQTQYIIALGTTTTLIPPVGSPPDPLDDFTASLLQVLTFHYRNAEVYACRTLHPTVVVFHDMADQLLLSTSFDPAAILEGLHPLPVTAVNNVLQRFRWVVNTPEHSQRLTKFRRAALKNTHSSERYISRLFERYAKLLVVRIDLSYGVFAKQRITAQQARADREHLFRNTKANRLFQHCVGYIWKLEYGHEKRYHYHMFFFFNGSRVREDVTLGRLIGEYWNRKITEGKGCYYNCNANKACYAMLGIGMVRWNDTALRQGLLRAVSYLTKTDEWIRLTLPEQGRSFGRGVLAPPPETLRGRPRYFEDQ</sequence>
<protein>
    <submittedName>
        <fullName evidence="2">Inovirus-type Gp2 protein</fullName>
    </submittedName>
</protein>
<dbReference type="EMBL" id="JAEHSL010000004">
    <property type="protein sequence ID" value="MBI6180510.1"/>
    <property type="molecule type" value="Genomic_DNA"/>
</dbReference>
<gene>
    <name evidence="2" type="ORF">JEQ07_08855</name>
</gene>
<reference evidence="2 3" key="1">
    <citation type="submission" date="2020-12" db="EMBL/GenBank/DDBJ databases">
        <title>Enhanced detection system for hospital associated transmission using whole genome sequencing surveillance.</title>
        <authorList>
            <person name="Harrison L.H."/>
            <person name="Van Tyne D."/>
            <person name="Marsh J.W."/>
            <person name="Griffith M.P."/>
            <person name="Snyder D.J."/>
            <person name="Cooper V.S."/>
            <person name="Mustapha M."/>
        </authorList>
    </citation>
    <scope>NUCLEOTIDE SEQUENCE [LARGE SCALE GENOMIC DNA]</scope>
    <source>
        <strain evidence="2 3">SER00238</strain>
    </source>
</reference>
<evidence type="ECO:0000259" key="1">
    <source>
        <dbReference type="Pfam" id="PF11726"/>
    </source>
</evidence>
<proteinExistence type="predicted"/>
<dbReference type="Proteomes" id="UP000639004">
    <property type="component" value="Unassembled WGS sequence"/>
</dbReference>
<dbReference type="InterPro" id="IPR057271">
    <property type="entry name" value="YagK_YfjJ_C"/>
</dbReference>
<comment type="caution">
    <text evidence="2">The sequence shown here is derived from an EMBL/GenBank/DDBJ whole genome shotgun (WGS) entry which is preliminary data.</text>
</comment>
<evidence type="ECO:0000313" key="2">
    <source>
        <dbReference type="EMBL" id="MBI6180510.1"/>
    </source>
</evidence>
<feature type="domain" description="YagK/YfjJ C-terminal" evidence="1">
    <location>
        <begin position="172"/>
        <end position="329"/>
    </location>
</feature>
<accession>A0ABS0TQ77</accession>
<evidence type="ECO:0000313" key="3">
    <source>
        <dbReference type="Proteomes" id="UP000639004"/>
    </source>
</evidence>
<name>A0ABS0TQ77_SERPR</name>
<dbReference type="RefSeq" id="WP_198642246.1">
    <property type="nucleotide sequence ID" value="NZ_JAEHSL010000004.1"/>
</dbReference>